<dbReference type="GO" id="GO:0016758">
    <property type="term" value="F:hexosyltransferase activity"/>
    <property type="evidence" value="ECO:0007669"/>
    <property type="project" value="InterPro"/>
</dbReference>
<evidence type="ECO:0000256" key="3">
    <source>
        <dbReference type="ARBA" id="ARBA00022676"/>
    </source>
</evidence>
<evidence type="ECO:0000256" key="9">
    <source>
        <dbReference type="ARBA" id="ARBA00023136"/>
    </source>
</evidence>
<dbReference type="Pfam" id="PF01762">
    <property type="entry name" value="Galactosyl_T"/>
    <property type="match status" value="1"/>
</dbReference>
<dbReference type="Proteomes" id="UP001142055">
    <property type="component" value="Chromosome 2"/>
</dbReference>
<keyword evidence="9" id="KW-0472">Membrane</keyword>
<keyword evidence="7" id="KW-1133">Transmembrane helix</keyword>
<comment type="caution">
    <text evidence="11">The sequence shown here is derived from an EMBL/GenBank/DDBJ whole genome shotgun (WGS) entry which is preliminary data.</text>
</comment>
<keyword evidence="5" id="KW-0812">Transmembrane</keyword>
<evidence type="ECO:0000256" key="2">
    <source>
        <dbReference type="ARBA" id="ARBA00008661"/>
    </source>
</evidence>
<organism evidence="11 12">
    <name type="scientific">Blomia tropicalis</name>
    <name type="common">Mite</name>
    <dbReference type="NCBI Taxonomy" id="40697"/>
    <lineage>
        <taxon>Eukaryota</taxon>
        <taxon>Metazoa</taxon>
        <taxon>Ecdysozoa</taxon>
        <taxon>Arthropoda</taxon>
        <taxon>Chelicerata</taxon>
        <taxon>Arachnida</taxon>
        <taxon>Acari</taxon>
        <taxon>Acariformes</taxon>
        <taxon>Sarcoptiformes</taxon>
        <taxon>Astigmata</taxon>
        <taxon>Glycyphagoidea</taxon>
        <taxon>Echimyopodidae</taxon>
        <taxon>Blomia</taxon>
    </lineage>
</organism>
<keyword evidence="6" id="KW-0735">Signal-anchor</keyword>
<evidence type="ECO:0000256" key="1">
    <source>
        <dbReference type="ARBA" id="ARBA00004323"/>
    </source>
</evidence>
<evidence type="ECO:0000256" key="6">
    <source>
        <dbReference type="ARBA" id="ARBA00022968"/>
    </source>
</evidence>
<keyword evidence="12" id="KW-1185">Reference proteome</keyword>
<evidence type="ECO:0000256" key="4">
    <source>
        <dbReference type="ARBA" id="ARBA00022679"/>
    </source>
</evidence>
<dbReference type="InterPro" id="IPR002659">
    <property type="entry name" value="Glyco_trans_31"/>
</dbReference>
<keyword evidence="4" id="KW-0808">Transferase</keyword>
<dbReference type="GO" id="GO:0000139">
    <property type="term" value="C:Golgi membrane"/>
    <property type="evidence" value="ECO:0007669"/>
    <property type="project" value="UniProtKB-SubCell"/>
</dbReference>
<name>A0A9Q0RPA8_BLOTA</name>
<dbReference type="EMBL" id="JAPWDV010000002">
    <property type="protein sequence ID" value="KAJ6220586.1"/>
    <property type="molecule type" value="Genomic_DNA"/>
</dbReference>
<evidence type="ECO:0000256" key="5">
    <source>
        <dbReference type="ARBA" id="ARBA00022692"/>
    </source>
</evidence>
<evidence type="ECO:0000256" key="7">
    <source>
        <dbReference type="ARBA" id="ARBA00022989"/>
    </source>
</evidence>
<dbReference type="OMA" id="YQEFREN"/>
<evidence type="ECO:0000313" key="11">
    <source>
        <dbReference type="EMBL" id="KAJ6220586.1"/>
    </source>
</evidence>
<dbReference type="PANTHER" id="PTHR11214">
    <property type="entry name" value="BETA-1,3-N-ACETYLGLUCOSAMINYLTRANSFERASE"/>
    <property type="match status" value="1"/>
</dbReference>
<sequence>MALADEVLIEVSGCQSHETIILLSSAAESVGKYHDRRMAIRQSWAPLAIANGLRPIFVLGRPSNPEHQLNIEEEAAQYEDILQFGFIDYYYNMTLKSFAELKWITKHCNESRYVIQSDDDTWWNVPLLKQMLDQQKFPLDGLVGKEIHISAVRDTASKWYQPESIYTATEYSQLLGIGIIYPGTLIPTIVNTMAKFSEPILDIDDLFITSKFSIFKPLVIRYLSKRVRQPLHFDKADISFENDSTFLVISCLLLSIG</sequence>
<dbReference type="EC" id="2.4.1.-" evidence="10"/>
<accession>A0A9Q0RPA8</accession>
<gene>
    <name evidence="11" type="ORF">RDWZM_006398</name>
</gene>
<dbReference type="AlphaFoldDB" id="A0A9Q0RPA8"/>
<keyword evidence="8 10" id="KW-0333">Golgi apparatus</keyword>
<evidence type="ECO:0000256" key="10">
    <source>
        <dbReference type="RuleBase" id="RU363063"/>
    </source>
</evidence>
<reference evidence="11" key="1">
    <citation type="submission" date="2022-12" db="EMBL/GenBank/DDBJ databases">
        <title>Genome assemblies of Blomia tropicalis.</title>
        <authorList>
            <person name="Cui Y."/>
        </authorList>
    </citation>
    <scope>NUCLEOTIDE SEQUENCE</scope>
    <source>
        <tissue evidence="11">Adult mites</tissue>
    </source>
</reference>
<comment type="subcellular location">
    <subcellularLocation>
        <location evidence="1 10">Golgi apparatus membrane</location>
        <topology evidence="1 10">Single-pass type II membrane protein</topology>
    </subcellularLocation>
</comment>
<dbReference type="Gene3D" id="3.90.550.50">
    <property type="match status" value="1"/>
</dbReference>
<evidence type="ECO:0000256" key="8">
    <source>
        <dbReference type="ARBA" id="ARBA00023034"/>
    </source>
</evidence>
<dbReference type="GO" id="GO:0006493">
    <property type="term" value="P:protein O-linked glycosylation"/>
    <property type="evidence" value="ECO:0007669"/>
    <property type="project" value="TreeGrafter"/>
</dbReference>
<proteinExistence type="inferred from homology"/>
<keyword evidence="3 10" id="KW-0328">Glycosyltransferase</keyword>
<evidence type="ECO:0000313" key="12">
    <source>
        <dbReference type="Proteomes" id="UP001142055"/>
    </source>
</evidence>
<protein>
    <recommendedName>
        <fullName evidence="10">Hexosyltransferase</fullName>
        <ecNumber evidence="10">2.4.1.-</ecNumber>
    </recommendedName>
</protein>
<dbReference type="PANTHER" id="PTHR11214:SF314">
    <property type="entry name" value="HEXOSYLTRANSFERASE"/>
    <property type="match status" value="1"/>
</dbReference>
<comment type="similarity">
    <text evidence="2 10">Belongs to the glycosyltransferase 31 family.</text>
</comment>